<accession>A0ABV4BFD6</accession>
<feature type="compositionally biased region" description="Basic and acidic residues" evidence="1">
    <location>
        <begin position="77"/>
        <end position="107"/>
    </location>
</feature>
<name>A0ABV4BFD6_9GAMM</name>
<feature type="region of interest" description="Disordered" evidence="1">
    <location>
        <begin position="77"/>
        <end position="133"/>
    </location>
</feature>
<keyword evidence="3" id="KW-1185">Reference proteome</keyword>
<evidence type="ECO:0000313" key="3">
    <source>
        <dbReference type="Proteomes" id="UP001564408"/>
    </source>
</evidence>
<dbReference type="EMBL" id="JBDKXB010000009">
    <property type="protein sequence ID" value="MEY6432504.1"/>
    <property type="molecule type" value="Genomic_DNA"/>
</dbReference>
<comment type="caution">
    <text evidence="2">The sequence shown here is derived from an EMBL/GenBank/DDBJ whole genome shotgun (WGS) entry which is preliminary data.</text>
</comment>
<feature type="compositionally biased region" description="Basic residues" evidence="1">
    <location>
        <begin position="122"/>
        <end position="133"/>
    </location>
</feature>
<organism evidence="2 3">
    <name type="scientific">Thioalkalicoccus limnaeus</name>
    <dbReference type="NCBI Taxonomy" id="120681"/>
    <lineage>
        <taxon>Bacteria</taxon>
        <taxon>Pseudomonadati</taxon>
        <taxon>Pseudomonadota</taxon>
        <taxon>Gammaproteobacteria</taxon>
        <taxon>Chromatiales</taxon>
        <taxon>Chromatiaceae</taxon>
        <taxon>Thioalkalicoccus</taxon>
    </lineage>
</organism>
<dbReference type="Proteomes" id="UP001564408">
    <property type="component" value="Unassembled WGS sequence"/>
</dbReference>
<proteinExistence type="predicted"/>
<reference evidence="2 3" key="1">
    <citation type="submission" date="2024-05" db="EMBL/GenBank/DDBJ databases">
        <title>Genome Sequence and Characterization of the New Strain Purple Sulfur Bacterium of Genus Thioalkalicoccus.</title>
        <authorList>
            <person name="Bryantseva I.A."/>
            <person name="Kyndt J.A."/>
            <person name="Imhoff J.F."/>
        </authorList>
    </citation>
    <scope>NUCLEOTIDE SEQUENCE [LARGE SCALE GENOMIC DNA]</scope>
    <source>
        <strain evidence="2 3">Um2</strain>
    </source>
</reference>
<evidence type="ECO:0000313" key="2">
    <source>
        <dbReference type="EMBL" id="MEY6432504.1"/>
    </source>
</evidence>
<evidence type="ECO:0000256" key="1">
    <source>
        <dbReference type="SAM" id="MobiDB-lite"/>
    </source>
</evidence>
<dbReference type="RefSeq" id="WP_369666891.1">
    <property type="nucleotide sequence ID" value="NZ_JBDKXB010000009.1"/>
</dbReference>
<sequence>MLKQEATRLGALIQAYLLARWGEEPDASALTELAAGLEPGLRDRIDVLGLDGERLLDVGAEAVLAELESLERAAAREDARVANAADRIRGREAKQHSAARPERRDPRVPPGRPRPSAGPGGRRSRGQRRSPQR</sequence>
<protein>
    <submittedName>
        <fullName evidence="2">Uncharacterized protein</fullName>
    </submittedName>
</protein>
<gene>
    <name evidence="2" type="ORF">ABC977_08815</name>
</gene>